<dbReference type="InterPro" id="IPR003660">
    <property type="entry name" value="HAMP_dom"/>
</dbReference>
<evidence type="ECO:0000259" key="13">
    <source>
        <dbReference type="PROSITE" id="PS50885"/>
    </source>
</evidence>
<dbReference type="InterPro" id="IPR003661">
    <property type="entry name" value="HisK_dim/P_dom"/>
</dbReference>
<dbReference type="AlphaFoldDB" id="A0A316FD04"/>
<dbReference type="EMBL" id="QGGR01000010">
    <property type="protein sequence ID" value="PWK46293.1"/>
    <property type="molecule type" value="Genomic_DNA"/>
</dbReference>
<sequence length="420" mass="45646">MNRRRRTVRAKLTALYGLLFLLIGAVLLGITAILLNERLNDQAINTGIVYSAPATQAIAPDDGTAVRGTPDPFPDAAERLQFAEKLQADFRERTMASLLQQGTLALSAVGVVGVWLAWGVAGRTLRPLQQITTTAQRVAHGNLHERIGLDGPHDELRDLADTFDDMLSRLDAAFHSQKRFVANASHELRTPLSINRTLIEVALSHPDVPDQTVRLGTQLLDVNNRHERLIEGLLLLATSEHEIADPTIVRLDQVTQRLITAGRPAAGSAGVEIRPVIEPARVIGDAVLLERLIQNLLTNAVNYNIACGVVGIRCEELDGTVALTIWNTGPLIDDHEIDGLYEPFRRLTDRIDSVRGSGLGLSIVRSIAAAHHARITTTARRDGGLETTVRFPPADATAGLTMGSRTRRRGGVDAEGERPT</sequence>
<dbReference type="PANTHER" id="PTHR45436:SF5">
    <property type="entry name" value="SENSOR HISTIDINE KINASE TRCS"/>
    <property type="match status" value="1"/>
</dbReference>
<feature type="domain" description="Histidine kinase" evidence="12">
    <location>
        <begin position="183"/>
        <end position="395"/>
    </location>
</feature>
<feature type="domain" description="HAMP" evidence="13">
    <location>
        <begin position="122"/>
        <end position="175"/>
    </location>
</feature>
<protein>
    <recommendedName>
        <fullName evidence="3">histidine kinase</fullName>
        <ecNumber evidence="3">2.7.13.3</ecNumber>
    </recommendedName>
</protein>
<organism evidence="14 15">
    <name type="scientific">Actinoplanes xinjiangensis</name>
    <dbReference type="NCBI Taxonomy" id="512350"/>
    <lineage>
        <taxon>Bacteria</taxon>
        <taxon>Bacillati</taxon>
        <taxon>Actinomycetota</taxon>
        <taxon>Actinomycetes</taxon>
        <taxon>Micromonosporales</taxon>
        <taxon>Micromonosporaceae</taxon>
        <taxon>Actinoplanes</taxon>
    </lineage>
</organism>
<evidence type="ECO:0000259" key="12">
    <source>
        <dbReference type="PROSITE" id="PS50109"/>
    </source>
</evidence>
<evidence type="ECO:0000256" key="7">
    <source>
        <dbReference type="ARBA" id="ARBA00022777"/>
    </source>
</evidence>
<evidence type="ECO:0000256" key="5">
    <source>
        <dbReference type="ARBA" id="ARBA00022679"/>
    </source>
</evidence>
<keyword evidence="15" id="KW-1185">Reference proteome</keyword>
<dbReference type="InterPro" id="IPR036890">
    <property type="entry name" value="HATPase_C_sf"/>
</dbReference>
<dbReference type="SMART" id="SM00388">
    <property type="entry name" value="HisKA"/>
    <property type="match status" value="1"/>
</dbReference>
<evidence type="ECO:0000256" key="8">
    <source>
        <dbReference type="ARBA" id="ARBA00022989"/>
    </source>
</evidence>
<dbReference type="SUPFAM" id="SSF158472">
    <property type="entry name" value="HAMP domain-like"/>
    <property type="match status" value="1"/>
</dbReference>
<dbReference type="GO" id="GO:0005886">
    <property type="term" value="C:plasma membrane"/>
    <property type="evidence" value="ECO:0007669"/>
    <property type="project" value="UniProtKB-SubCell"/>
</dbReference>
<dbReference type="Gene3D" id="3.30.565.10">
    <property type="entry name" value="Histidine kinase-like ATPase, C-terminal domain"/>
    <property type="match status" value="1"/>
</dbReference>
<keyword evidence="4" id="KW-0597">Phosphoprotein</keyword>
<evidence type="ECO:0000256" key="10">
    <source>
        <dbReference type="SAM" id="MobiDB-lite"/>
    </source>
</evidence>
<dbReference type="PROSITE" id="PS50109">
    <property type="entry name" value="HIS_KIN"/>
    <property type="match status" value="1"/>
</dbReference>
<evidence type="ECO:0000256" key="4">
    <source>
        <dbReference type="ARBA" id="ARBA00022553"/>
    </source>
</evidence>
<comment type="catalytic activity">
    <reaction evidence="1">
        <text>ATP + protein L-histidine = ADP + protein N-phospho-L-histidine.</text>
        <dbReference type="EC" id="2.7.13.3"/>
    </reaction>
</comment>
<dbReference type="SMART" id="SM00304">
    <property type="entry name" value="HAMP"/>
    <property type="match status" value="1"/>
</dbReference>
<reference evidence="14 15" key="1">
    <citation type="submission" date="2018-05" db="EMBL/GenBank/DDBJ databases">
        <title>Genomic Encyclopedia of Archaeal and Bacterial Type Strains, Phase II (KMG-II): from individual species to whole genera.</title>
        <authorList>
            <person name="Goeker M."/>
        </authorList>
    </citation>
    <scope>NUCLEOTIDE SEQUENCE [LARGE SCALE GENOMIC DNA]</scope>
    <source>
        <strain evidence="14 15">DSM 45184</strain>
    </source>
</reference>
<dbReference type="Pfam" id="PF00512">
    <property type="entry name" value="HisKA"/>
    <property type="match status" value="1"/>
</dbReference>
<dbReference type="InterPro" id="IPR003594">
    <property type="entry name" value="HATPase_dom"/>
</dbReference>
<dbReference type="EC" id="2.7.13.3" evidence="3"/>
<comment type="subcellular location">
    <subcellularLocation>
        <location evidence="2">Cell membrane</location>
    </subcellularLocation>
</comment>
<dbReference type="PROSITE" id="PS50885">
    <property type="entry name" value="HAMP"/>
    <property type="match status" value="1"/>
</dbReference>
<evidence type="ECO:0000256" key="9">
    <source>
        <dbReference type="ARBA" id="ARBA00023012"/>
    </source>
</evidence>
<dbReference type="SUPFAM" id="SSF55874">
    <property type="entry name" value="ATPase domain of HSP90 chaperone/DNA topoisomerase II/histidine kinase"/>
    <property type="match status" value="1"/>
</dbReference>
<evidence type="ECO:0000313" key="14">
    <source>
        <dbReference type="EMBL" id="PWK46293.1"/>
    </source>
</evidence>
<evidence type="ECO:0000256" key="2">
    <source>
        <dbReference type="ARBA" id="ARBA00004236"/>
    </source>
</evidence>
<dbReference type="InterPro" id="IPR005467">
    <property type="entry name" value="His_kinase_dom"/>
</dbReference>
<gene>
    <name evidence="14" type="ORF">BC793_110287</name>
</gene>
<dbReference type="PANTHER" id="PTHR45436">
    <property type="entry name" value="SENSOR HISTIDINE KINASE YKOH"/>
    <property type="match status" value="1"/>
</dbReference>
<keyword evidence="6 11" id="KW-0812">Transmembrane</keyword>
<keyword evidence="5" id="KW-0808">Transferase</keyword>
<evidence type="ECO:0000313" key="15">
    <source>
        <dbReference type="Proteomes" id="UP000245697"/>
    </source>
</evidence>
<evidence type="ECO:0000256" key="1">
    <source>
        <dbReference type="ARBA" id="ARBA00000085"/>
    </source>
</evidence>
<feature type="transmembrane region" description="Helical" evidence="11">
    <location>
        <begin position="12"/>
        <end position="35"/>
    </location>
</feature>
<evidence type="ECO:0000256" key="11">
    <source>
        <dbReference type="SAM" id="Phobius"/>
    </source>
</evidence>
<keyword evidence="7 14" id="KW-0418">Kinase</keyword>
<dbReference type="Proteomes" id="UP000245697">
    <property type="component" value="Unassembled WGS sequence"/>
</dbReference>
<keyword evidence="9" id="KW-0902">Two-component regulatory system</keyword>
<dbReference type="Pfam" id="PF02518">
    <property type="entry name" value="HATPase_c"/>
    <property type="match status" value="1"/>
</dbReference>
<comment type="caution">
    <text evidence="14">The sequence shown here is derived from an EMBL/GenBank/DDBJ whole genome shotgun (WGS) entry which is preliminary data.</text>
</comment>
<dbReference type="CDD" id="cd06225">
    <property type="entry name" value="HAMP"/>
    <property type="match status" value="1"/>
</dbReference>
<dbReference type="Gene3D" id="1.10.287.130">
    <property type="match status" value="1"/>
</dbReference>
<feature type="compositionally biased region" description="Basic and acidic residues" evidence="10">
    <location>
        <begin position="410"/>
        <end position="420"/>
    </location>
</feature>
<keyword evidence="11" id="KW-0472">Membrane</keyword>
<dbReference type="Gene3D" id="6.10.340.10">
    <property type="match status" value="1"/>
</dbReference>
<dbReference type="SUPFAM" id="SSF47384">
    <property type="entry name" value="Homodimeric domain of signal transducing histidine kinase"/>
    <property type="match status" value="1"/>
</dbReference>
<keyword evidence="8 11" id="KW-1133">Transmembrane helix</keyword>
<dbReference type="GO" id="GO:0000155">
    <property type="term" value="F:phosphorelay sensor kinase activity"/>
    <property type="evidence" value="ECO:0007669"/>
    <property type="project" value="InterPro"/>
</dbReference>
<dbReference type="InterPro" id="IPR036097">
    <property type="entry name" value="HisK_dim/P_sf"/>
</dbReference>
<dbReference type="InterPro" id="IPR050428">
    <property type="entry name" value="TCS_sensor_his_kinase"/>
</dbReference>
<feature type="region of interest" description="Disordered" evidence="10">
    <location>
        <begin position="384"/>
        <end position="420"/>
    </location>
</feature>
<dbReference type="SMART" id="SM00387">
    <property type="entry name" value="HATPase_c"/>
    <property type="match status" value="1"/>
</dbReference>
<accession>A0A316FD04</accession>
<proteinExistence type="predicted"/>
<dbReference type="CDD" id="cd00082">
    <property type="entry name" value="HisKA"/>
    <property type="match status" value="1"/>
</dbReference>
<evidence type="ECO:0000256" key="3">
    <source>
        <dbReference type="ARBA" id="ARBA00012438"/>
    </source>
</evidence>
<evidence type="ECO:0000256" key="6">
    <source>
        <dbReference type="ARBA" id="ARBA00022692"/>
    </source>
</evidence>
<dbReference type="Pfam" id="PF00672">
    <property type="entry name" value="HAMP"/>
    <property type="match status" value="1"/>
</dbReference>
<name>A0A316FD04_9ACTN</name>